<dbReference type="EMBL" id="LJCO01000046">
    <property type="protein sequence ID" value="KPV43720.1"/>
    <property type="molecule type" value="Genomic_DNA"/>
</dbReference>
<sequence length="152" mass="17299">MSNLSSQLMMHRAVLQDILSRVPEDQVDMKPWPNALSLSDLAVHMVTSADWFAESVKNGQFGRPEKVEVSSMSDLRRVVDEYTEKTKATLDSLSDEQVEGMVEAKHIFGMDAPGKVWLGSMRDHEIHHKGQMFVYARMAGVEEMPFFIQRDI</sequence>
<organism evidence="4 5">
    <name type="scientific">Alicyclobacillus ferrooxydans</name>
    <dbReference type="NCBI Taxonomy" id="471514"/>
    <lineage>
        <taxon>Bacteria</taxon>
        <taxon>Bacillati</taxon>
        <taxon>Bacillota</taxon>
        <taxon>Bacilli</taxon>
        <taxon>Bacillales</taxon>
        <taxon>Alicyclobacillaceae</taxon>
        <taxon>Alicyclobacillus</taxon>
    </lineage>
</organism>
<name>A0A0P9EX67_9BACL</name>
<feature type="binding site" evidence="3">
    <location>
        <position position="124"/>
    </location>
    <ligand>
        <name>a divalent metal cation</name>
        <dbReference type="ChEBI" id="CHEBI:60240"/>
    </ligand>
</feature>
<dbReference type="AlphaFoldDB" id="A0A0P9EX67"/>
<dbReference type="RefSeq" id="WP_054969251.1">
    <property type="nucleotide sequence ID" value="NZ_LJCO01000046.1"/>
</dbReference>
<dbReference type="InterPro" id="IPR034660">
    <property type="entry name" value="DinB/YfiT-like"/>
</dbReference>
<dbReference type="SUPFAM" id="SSF109854">
    <property type="entry name" value="DinB/YfiT-like putative metalloenzymes"/>
    <property type="match status" value="1"/>
</dbReference>
<evidence type="ECO:0000256" key="2">
    <source>
        <dbReference type="ARBA" id="ARBA00022723"/>
    </source>
</evidence>
<comment type="caution">
    <text evidence="4">The sequence shown here is derived from an EMBL/GenBank/DDBJ whole genome shotgun (WGS) entry which is preliminary data.</text>
</comment>
<evidence type="ECO:0000256" key="3">
    <source>
        <dbReference type="PIRSR" id="PIRSR607837-1"/>
    </source>
</evidence>
<dbReference type="Pfam" id="PF05163">
    <property type="entry name" value="DinB"/>
    <property type="match status" value="1"/>
</dbReference>
<protein>
    <recommendedName>
        <fullName evidence="6">Damage-inducible protein DinB</fullName>
    </recommendedName>
</protein>
<evidence type="ECO:0000313" key="4">
    <source>
        <dbReference type="EMBL" id="KPV43720.1"/>
    </source>
</evidence>
<keyword evidence="2 3" id="KW-0479">Metal-binding</keyword>
<evidence type="ECO:0000313" key="5">
    <source>
        <dbReference type="Proteomes" id="UP000050482"/>
    </source>
</evidence>
<reference evidence="4 5" key="1">
    <citation type="submission" date="2015-09" db="EMBL/GenBank/DDBJ databases">
        <title>Draft genome sequence of Alicyclobacillus ferrooxydans DSM 22381.</title>
        <authorList>
            <person name="Hemp J."/>
        </authorList>
    </citation>
    <scope>NUCLEOTIDE SEQUENCE [LARGE SCALE GENOMIC DNA]</scope>
    <source>
        <strain evidence="4 5">TC-34</strain>
    </source>
</reference>
<comment type="similarity">
    <text evidence="1">Belongs to the DinB family.</text>
</comment>
<evidence type="ECO:0000256" key="1">
    <source>
        <dbReference type="ARBA" id="ARBA00008635"/>
    </source>
</evidence>
<dbReference type="STRING" id="471514.AN477_11225"/>
<dbReference type="Proteomes" id="UP000050482">
    <property type="component" value="Unassembled WGS sequence"/>
</dbReference>
<evidence type="ECO:0008006" key="6">
    <source>
        <dbReference type="Google" id="ProtNLM"/>
    </source>
</evidence>
<proteinExistence type="inferred from homology"/>
<feature type="binding site" evidence="3">
    <location>
        <position position="44"/>
    </location>
    <ligand>
        <name>a divalent metal cation</name>
        <dbReference type="ChEBI" id="CHEBI:60240"/>
    </ligand>
</feature>
<dbReference type="PATRIC" id="fig|471514.4.peg.2052"/>
<accession>A0A0P9EX67</accession>
<dbReference type="Gene3D" id="1.20.120.450">
    <property type="entry name" value="dinb family like domain"/>
    <property type="match status" value="1"/>
</dbReference>
<dbReference type="OrthoDB" id="119432at2"/>
<dbReference type="GO" id="GO:0046872">
    <property type="term" value="F:metal ion binding"/>
    <property type="evidence" value="ECO:0007669"/>
    <property type="project" value="UniProtKB-KW"/>
</dbReference>
<gene>
    <name evidence="4" type="ORF">AN477_11225</name>
</gene>
<dbReference type="InterPro" id="IPR007837">
    <property type="entry name" value="DinB"/>
</dbReference>
<keyword evidence="5" id="KW-1185">Reference proteome</keyword>
<feature type="binding site" evidence="3">
    <location>
        <position position="128"/>
    </location>
    <ligand>
        <name>a divalent metal cation</name>
        <dbReference type="ChEBI" id="CHEBI:60240"/>
    </ligand>
</feature>